<dbReference type="EMBL" id="BLLK01000022">
    <property type="protein sequence ID" value="GFH46255.1"/>
    <property type="molecule type" value="Genomic_DNA"/>
</dbReference>
<keyword evidence="4" id="KW-0802">TPR repeat</keyword>
<dbReference type="PROSITE" id="PS01360">
    <property type="entry name" value="ZF_MYND_1"/>
    <property type="match status" value="2"/>
</dbReference>
<dbReference type="PANTHER" id="PTHR22904">
    <property type="entry name" value="TPR REPEAT CONTAINING PROTEIN"/>
    <property type="match status" value="1"/>
</dbReference>
<dbReference type="InterPro" id="IPR002893">
    <property type="entry name" value="Znf_MYND"/>
</dbReference>
<dbReference type="Gene3D" id="1.25.40.10">
    <property type="entry name" value="Tetratricopeptide repeat domain"/>
    <property type="match status" value="1"/>
</dbReference>
<accession>A0AAD3CJH5</accession>
<evidence type="ECO:0000256" key="3">
    <source>
        <dbReference type="ARBA" id="ARBA00022771"/>
    </source>
</evidence>
<dbReference type="GO" id="GO:0051879">
    <property type="term" value="F:Hsp90 protein binding"/>
    <property type="evidence" value="ECO:0007669"/>
    <property type="project" value="TreeGrafter"/>
</dbReference>
<evidence type="ECO:0000256" key="5">
    <source>
        <dbReference type="ARBA" id="ARBA00022833"/>
    </source>
</evidence>
<dbReference type="Gene3D" id="6.10.140.2220">
    <property type="match status" value="1"/>
</dbReference>
<sequence>MTAPTDVLCKEAAKLKLEGNDLFKAKKYEAAASKYREAIDKDQSNAVYYTNFCACLNQLKLYKEMHTVATKCIDIDANSVKGHYWLVMSLKKQKKYKEAFVQCDSSLENFPDNADIKLLQSEIGMKVKCCANEKCPVPVTGQEAFFKCSACKDTYYCSRDCQKSDWPRHRYTCKSTPKQALCSCCGKKFDGKRRVRCEICKDMSYCSIKCKEEDKEQHERDTCVPNFKEKELSDKWYETDAANRALSELATHAMSKEEFLNRNLEFFIRINLRFSGRYCSFVPIEPPRIVYKNDMNPREIEYLHGQQGFKKAFGSSHLGHIVAVGFLQRDGQEIIFHHKNLLQGYRPDQYRCLPFEEAMTSNFNHANCKDNPIIPPTWKKIGSDIFSNNLNEWALEAKNSGILVEFVLTSFGRISKASYRSSKKYSILIEYEFGERLGEIKRLKSHRIMKISDIKSSSLVNEIKKSLNENVSDENHFPFSLAMVCNNFGSGSMTMIVLNISIELMKEHMKRRYDDVIEKLWMEKLWQDLMKIPFPKCPPTPEYPDI</sequence>
<keyword evidence="3 6" id="KW-0863">Zinc-finger</keyword>
<comment type="caution">
    <text evidence="8">The sequence shown here is derived from an EMBL/GenBank/DDBJ whole genome shotgun (WGS) entry which is preliminary data.</text>
</comment>
<dbReference type="Proteomes" id="UP001054902">
    <property type="component" value="Unassembled WGS sequence"/>
</dbReference>
<evidence type="ECO:0000259" key="7">
    <source>
        <dbReference type="PROSITE" id="PS50865"/>
    </source>
</evidence>
<name>A0AAD3CJH5_9STRA</name>
<keyword evidence="1" id="KW-0479">Metal-binding</keyword>
<evidence type="ECO:0000256" key="1">
    <source>
        <dbReference type="ARBA" id="ARBA00022723"/>
    </source>
</evidence>
<reference evidence="8 9" key="1">
    <citation type="journal article" date="2021" name="Sci. Rep.">
        <title>The genome of the diatom Chaetoceros tenuissimus carries an ancient integrated fragment of an extant virus.</title>
        <authorList>
            <person name="Hongo Y."/>
            <person name="Kimura K."/>
            <person name="Takaki Y."/>
            <person name="Yoshida Y."/>
            <person name="Baba S."/>
            <person name="Kobayashi G."/>
            <person name="Nagasaki K."/>
            <person name="Hano T."/>
            <person name="Tomaru Y."/>
        </authorList>
    </citation>
    <scope>NUCLEOTIDE SEQUENCE [LARGE SCALE GENOMIC DNA]</scope>
    <source>
        <strain evidence="8 9">NIES-3715</strain>
    </source>
</reference>
<dbReference type="SUPFAM" id="SSF48452">
    <property type="entry name" value="TPR-like"/>
    <property type="match status" value="1"/>
</dbReference>
<dbReference type="GO" id="GO:0008270">
    <property type="term" value="F:zinc ion binding"/>
    <property type="evidence" value="ECO:0007669"/>
    <property type="project" value="UniProtKB-KW"/>
</dbReference>
<keyword evidence="9" id="KW-1185">Reference proteome</keyword>
<evidence type="ECO:0000256" key="6">
    <source>
        <dbReference type="PROSITE-ProRule" id="PRU00134"/>
    </source>
</evidence>
<dbReference type="PROSITE" id="PS50865">
    <property type="entry name" value="ZF_MYND_2"/>
    <property type="match status" value="2"/>
</dbReference>
<evidence type="ECO:0000256" key="2">
    <source>
        <dbReference type="ARBA" id="ARBA00022737"/>
    </source>
</evidence>
<evidence type="ECO:0000256" key="4">
    <source>
        <dbReference type="ARBA" id="ARBA00022803"/>
    </source>
</evidence>
<dbReference type="SUPFAM" id="SSF144232">
    <property type="entry name" value="HIT/MYND zinc finger-like"/>
    <property type="match status" value="1"/>
</dbReference>
<protein>
    <recommendedName>
        <fullName evidence="7">MYND-type domain-containing protein</fullName>
    </recommendedName>
</protein>
<gene>
    <name evidence="8" type="ORF">CTEN210_02729</name>
</gene>
<dbReference type="Pfam" id="PF01753">
    <property type="entry name" value="zf-MYND"/>
    <property type="match status" value="1"/>
</dbReference>
<evidence type="ECO:0000313" key="8">
    <source>
        <dbReference type="EMBL" id="GFH46255.1"/>
    </source>
</evidence>
<keyword evidence="2" id="KW-0677">Repeat</keyword>
<organism evidence="8 9">
    <name type="scientific">Chaetoceros tenuissimus</name>
    <dbReference type="NCBI Taxonomy" id="426638"/>
    <lineage>
        <taxon>Eukaryota</taxon>
        <taxon>Sar</taxon>
        <taxon>Stramenopiles</taxon>
        <taxon>Ochrophyta</taxon>
        <taxon>Bacillariophyta</taxon>
        <taxon>Coscinodiscophyceae</taxon>
        <taxon>Chaetocerotophycidae</taxon>
        <taxon>Chaetocerotales</taxon>
        <taxon>Chaetocerotaceae</taxon>
        <taxon>Chaetoceros</taxon>
    </lineage>
</organism>
<evidence type="ECO:0000313" key="9">
    <source>
        <dbReference type="Proteomes" id="UP001054902"/>
    </source>
</evidence>
<dbReference type="AlphaFoldDB" id="A0AAD3CJH5"/>
<feature type="domain" description="MYND-type" evidence="7">
    <location>
        <begin position="127"/>
        <end position="173"/>
    </location>
</feature>
<dbReference type="PANTHER" id="PTHR22904:SF523">
    <property type="entry name" value="STRESS-INDUCED-PHOSPHOPROTEIN 1"/>
    <property type="match status" value="1"/>
</dbReference>
<proteinExistence type="predicted"/>
<feature type="domain" description="MYND-type" evidence="7">
    <location>
        <begin position="182"/>
        <end position="223"/>
    </location>
</feature>
<keyword evidence="5" id="KW-0862">Zinc</keyword>
<dbReference type="InterPro" id="IPR011990">
    <property type="entry name" value="TPR-like_helical_dom_sf"/>
</dbReference>